<dbReference type="PANTHER" id="PTHR46199">
    <property type="entry name" value="RAC GTPASE-ACTIVATING PROTEIN 1"/>
    <property type="match status" value="1"/>
</dbReference>
<feature type="region of interest" description="Disordered" evidence="4">
    <location>
        <begin position="70"/>
        <end position="92"/>
    </location>
</feature>
<dbReference type="SUPFAM" id="SSF48350">
    <property type="entry name" value="GTPase activation domain, GAP"/>
    <property type="match status" value="1"/>
</dbReference>
<protein>
    <recommendedName>
        <fullName evidence="9">Rho-GAP domain-containing protein</fullName>
    </recommendedName>
</protein>
<organism evidence="7 8">
    <name type="scientific">Steinernema carpocapsae</name>
    <name type="common">Entomopathogenic nematode</name>
    <dbReference type="NCBI Taxonomy" id="34508"/>
    <lineage>
        <taxon>Eukaryota</taxon>
        <taxon>Metazoa</taxon>
        <taxon>Ecdysozoa</taxon>
        <taxon>Nematoda</taxon>
        <taxon>Chromadorea</taxon>
        <taxon>Rhabditida</taxon>
        <taxon>Tylenchina</taxon>
        <taxon>Panagrolaimomorpha</taxon>
        <taxon>Strongyloidoidea</taxon>
        <taxon>Steinernematidae</taxon>
        <taxon>Steinernema</taxon>
    </lineage>
</organism>
<dbReference type="AlphaFoldDB" id="A0A4U5M8N8"/>
<feature type="domain" description="Rho-GAP" evidence="6">
    <location>
        <begin position="331"/>
        <end position="514"/>
    </location>
</feature>
<feature type="domain" description="Phorbol-ester/DAG-type" evidence="5">
    <location>
        <begin position="269"/>
        <end position="318"/>
    </location>
</feature>
<keyword evidence="1" id="KW-0479">Metal-binding</keyword>
<dbReference type="GO" id="GO:0046872">
    <property type="term" value="F:metal ion binding"/>
    <property type="evidence" value="ECO:0007669"/>
    <property type="project" value="UniProtKB-KW"/>
</dbReference>
<reference evidence="7 8" key="2">
    <citation type="journal article" date="2019" name="G3 (Bethesda)">
        <title>Hybrid Assembly of the Genome of the Entomopathogenic Nematode Steinernema carpocapsae Identifies the X-Chromosome.</title>
        <authorList>
            <person name="Serra L."/>
            <person name="Macchietto M."/>
            <person name="Macias-Munoz A."/>
            <person name="McGill C.J."/>
            <person name="Rodriguez I.M."/>
            <person name="Rodriguez B."/>
            <person name="Murad R."/>
            <person name="Mortazavi A."/>
        </authorList>
    </citation>
    <scope>NUCLEOTIDE SEQUENCE [LARGE SCALE GENOMIC DNA]</scope>
    <source>
        <strain evidence="7 8">ALL</strain>
    </source>
</reference>
<evidence type="ECO:0000256" key="2">
    <source>
        <dbReference type="ARBA" id="ARBA00022833"/>
    </source>
</evidence>
<dbReference type="CDD" id="cd00029">
    <property type="entry name" value="C1"/>
    <property type="match status" value="1"/>
</dbReference>
<dbReference type="InterPro" id="IPR000198">
    <property type="entry name" value="RhoGAP_dom"/>
</dbReference>
<dbReference type="Gene3D" id="3.30.60.20">
    <property type="match status" value="1"/>
</dbReference>
<keyword evidence="8" id="KW-1185">Reference proteome</keyword>
<evidence type="ECO:0008006" key="9">
    <source>
        <dbReference type="Google" id="ProtNLM"/>
    </source>
</evidence>
<dbReference type="Proteomes" id="UP000298663">
    <property type="component" value="Unassembled WGS sequence"/>
</dbReference>
<dbReference type="GO" id="GO:0007266">
    <property type="term" value="P:Rho protein signal transduction"/>
    <property type="evidence" value="ECO:0007669"/>
    <property type="project" value="TreeGrafter"/>
</dbReference>
<dbReference type="PANTHER" id="PTHR46199:SF3">
    <property type="entry name" value="RAC GTPASE-ACTIVATING PROTEIN 1"/>
    <property type="match status" value="1"/>
</dbReference>
<dbReference type="Pfam" id="PF00130">
    <property type="entry name" value="C1_1"/>
    <property type="match status" value="1"/>
</dbReference>
<dbReference type="PROSITE" id="PS50238">
    <property type="entry name" value="RHOGAP"/>
    <property type="match status" value="1"/>
</dbReference>
<proteinExistence type="predicted"/>
<evidence type="ECO:0000259" key="5">
    <source>
        <dbReference type="PROSITE" id="PS50081"/>
    </source>
</evidence>
<dbReference type="GO" id="GO:0000281">
    <property type="term" value="P:mitotic cytokinesis"/>
    <property type="evidence" value="ECO:0007669"/>
    <property type="project" value="TreeGrafter"/>
</dbReference>
<evidence type="ECO:0000256" key="3">
    <source>
        <dbReference type="SAM" id="Coils"/>
    </source>
</evidence>
<dbReference type="InterPro" id="IPR046349">
    <property type="entry name" value="C1-like_sf"/>
</dbReference>
<feature type="region of interest" description="Disordered" evidence="4">
    <location>
        <begin position="158"/>
        <end position="230"/>
    </location>
</feature>
<feature type="coiled-coil region" evidence="3">
    <location>
        <begin position="95"/>
        <end position="143"/>
    </location>
</feature>
<dbReference type="InterPro" id="IPR002219">
    <property type="entry name" value="PKC_DAG/PE"/>
</dbReference>
<dbReference type="GO" id="GO:0032154">
    <property type="term" value="C:cleavage furrow"/>
    <property type="evidence" value="ECO:0007669"/>
    <property type="project" value="TreeGrafter"/>
</dbReference>
<feature type="coiled-coil region" evidence="3">
    <location>
        <begin position="28"/>
        <end position="69"/>
    </location>
</feature>
<dbReference type="GO" id="GO:0051256">
    <property type="term" value="P:mitotic spindle midzone assembly"/>
    <property type="evidence" value="ECO:0007669"/>
    <property type="project" value="TreeGrafter"/>
</dbReference>
<dbReference type="GO" id="GO:0005634">
    <property type="term" value="C:nucleus"/>
    <property type="evidence" value="ECO:0007669"/>
    <property type="project" value="TreeGrafter"/>
</dbReference>
<dbReference type="Gene3D" id="1.10.555.10">
    <property type="entry name" value="Rho GTPase activation protein"/>
    <property type="match status" value="1"/>
</dbReference>
<evidence type="ECO:0000256" key="1">
    <source>
        <dbReference type="ARBA" id="ARBA00022723"/>
    </source>
</evidence>
<dbReference type="GO" id="GO:0005096">
    <property type="term" value="F:GTPase activator activity"/>
    <property type="evidence" value="ECO:0007669"/>
    <property type="project" value="TreeGrafter"/>
</dbReference>
<evidence type="ECO:0000256" key="4">
    <source>
        <dbReference type="SAM" id="MobiDB-lite"/>
    </source>
</evidence>
<dbReference type="GO" id="GO:0051233">
    <property type="term" value="C:spindle midzone"/>
    <property type="evidence" value="ECO:0007669"/>
    <property type="project" value="TreeGrafter"/>
</dbReference>
<gene>
    <name evidence="7" type="ORF">L596_025457</name>
</gene>
<feature type="compositionally biased region" description="Polar residues" evidence="4">
    <location>
        <begin position="197"/>
        <end position="210"/>
    </location>
</feature>
<dbReference type="InterPro" id="IPR008936">
    <property type="entry name" value="Rho_GTPase_activation_prot"/>
</dbReference>
<sequence>MSHINTYSGALRTIVDSCKSEIETLRFAKHLERQLAVSQRINEGLNERIDRILMEKADLEKELDAWKLSRSDDSGISSAPGTPERKAPEIPARPSRMTLKVLEELQEKLKLLEEVNKGLNVRIDKNEEEKRTLKTENSGLKAENLQLHAVLGSLQTELSKMRNSRSRALEPVKEETQESPRKLSPPPRVPPRPSKSICRSTSQIPASPNRPSLRETPKRNSKINSTSSFQMHSTMIPMWPPKRFNSLRMSVKASKPKGPLPALAINSKKHVFKLFTPKIDSCDVCGDRMTFQSSRALKCGDCSMKIHKNCHLKASLPCSPRQKNVKMEEKNSIETFCSPSQKSPKIPFPIIQCVVALEKRSLDMEGLYRKPGNETSVKKLYSEFISSRPFPKMDFQAPTTITGCLKRFLINLKDPLIPLYKQNSFLKAARNNNQEALTKAVIGLQDAERDTLAYLCHHLQKVVENENNKMTLESVSKCLAPSVVAISPHKKIKEAHEDVIVILEKLIRLPKEFWIKFLGDAGSI</sequence>
<dbReference type="OrthoDB" id="2218807at2759"/>
<accession>A0A4U5M8N8</accession>
<keyword evidence="2" id="KW-0862">Zinc</keyword>
<evidence type="ECO:0000313" key="7">
    <source>
        <dbReference type="EMBL" id="TKR64993.1"/>
    </source>
</evidence>
<dbReference type="STRING" id="34508.A0A4U5M8N8"/>
<feature type="compositionally biased region" description="Pro residues" evidence="4">
    <location>
        <begin position="183"/>
        <end position="193"/>
    </location>
</feature>
<dbReference type="SUPFAM" id="SSF57889">
    <property type="entry name" value="Cysteine-rich domain"/>
    <property type="match status" value="1"/>
</dbReference>
<dbReference type="GO" id="GO:0097149">
    <property type="term" value="C:centralspindlin complex"/>
    <property type="evidence" value="ECO:0007669"/>
    <property type="project" value="TreeGrafter"/>
</dbReference>
<dbReference type="EMBL" id="AZBU02000009">
    <property type="protein sequence ID" value="TKR64993.1"/>
    <property type="molecule type" value="Genomic_DNA"/>
</dbReference>
<feature type="compositionally biased region" description="Basic and acidic residues" evidence="4">
    <location>
        <begin position="167"/>
        <end position="181"/>
    </location>
</feature>
<dbReference type="PROSITE" id="PS50081">
    <property type="entry name" value="ZF_DAG_PE_2"/>
    <property type="match status" value="1"/>
</dbReference>
<dbReference type="PROSITE" id="PS00479">
    <property type="entry name" value="ZF_DAG_PE_1"/>
    <property type="match status" value="1"/>
</dbReference>
<dbReference type="SMART" id="SM00324">
    <property type="entry name" value="RhoGAP"/>
    <property type="match status" value="1"/>
</dbReference>
<keyword evidence="3" id="KW-0175">Coiled coil</keyword>
<dbReference type="SMART" id="SM00109">
    <property type="entry name" value="C1"/>
    <property type="match status" value="1"/>
</dbReference>
<reference evidence="7 8" key="1">
    <citation type="journal article" date="2015" name="Genome Biol.">
        <title>Comparative genomics of Steinernema reveals deeply conserved gene regulatory networks.</title>
        <authorList>
            <person name="Dillman A.R."/>
            <person name="Macchietto M."/>
            <person name="Porter C.F."/>
            <person name="Rogers A."/>
            <person name="Williams B."/>
            <person name="Antoshechkin I."/>
            <person name="Lee M.M."/>
            <person name="Goodwin Z."/>
            <person name="Lu X."/>
            <person name="Lewis E.E."/>
            <person name="Goodrich-Blair H."/>
            <person name="Stock S.P."/>
            <person name="Adams B.J."/>
            <person name="Sternberg P.W."/>
            <person name="Mortazavi A."/>
        </authorList>
    </citation>
    <scope>NUCLEOTIDE SEQUENCE [LARGE SCALE GENOMIC DNA]</scope>
    <source>
        <strain evidence="7 8">ALL</strain>
    </source>
</reference>
<dbReference type="Pfam" id="PF00620">
    <property type="entry name" value="RhoGAP"/>
    <property type="match status" value="1"/>
</dbReference>
<dbReference type="GO" id="GO:0030496">
    <property type="term" value="C:midbody"/>
    <property type="evidence" value="ECO:0007669"/>
    <property type="project" value="TreeGrafter"/>
</dbReference>
<evidence type="ECO:0000259" key="6">
    <source>
        <dbReference type="PROSITE" id="PS50238"/>
    </source>
</evidence>
<comment type="caution">
    <text evidence="7">The sequence shown here is derived from an EMBL/GenBank/DDBJ whole genome shotgun (WGS) entry which is preliminary data.</text>
</comment>
<name>A0A4U5M8N8_STECR</name>
<evidence type="ECO:0000313" key="8">
    <source>
        <dbReference type="Proteomes" id="UP000298663"/>
    </source>
</evidence>